<dbReference type="PANTHER" id="PTHR47585:SF1">
    <property type="entry name" value="DUF1446 DOMAIN-CONTAINING PROTEIN"/>
    <property type="match status" value="1"/>
</dbReference>
<dbReference type="OrthoDB" id="21390at2"/>
<protein>
    <recommendedName>
        <fullName evidence="1">AtuA-like ferredoxin-fold domain-containing protein</fullName>
    </recommendedName>
</protein>
<reference evidence="2 3" key="1">
    <citation type="submission" date="2019-08" db="EMBL/GenBank/DDBJ databases">
        <title>Deep-cultivation of Planctomycetes and their phenomic and genomic characterization uncovers novel biology.</title>
        <authorList>
            <person name="Wiegand S."/>
            <person name="Jogler M."/>
            <person name="Boedeker C."/>
            <person name="Pinto D."/>
            <person name="Vollmers J."/>
            <person name="Rivas-Marin E."/>
            <person name="Kohn T."/>
            <person name="Peeters S.H."/>
            <person name="Heuer A."/>
            <person name="Rast P."/>
            <person name="Oberbeckmann S."/>
            <person name="Bunk B."/>
            <person name="Jeske O."/>
            <person name="Meyerdierks A."/>
            <person name="Storesund J.E."/>
            <person name="Kallscheuer N."/>
            <person name="Luecker S."/>
            <person name="Lage O.M."/>
            <person name="Pohl T."/>
            <person name="Merkel B.J."/>
            <person name="Hornburger P."/>
            <person name="Mueller R.-W."/>
            <person name="Bruemmer F."/>
            <person name="Labrenz M."/>
            <person name="Spormann A.M."/>
            <person name="Op den Camp H."/>
            <person name="Overmann J."/>
            <person name="Amann R."/>
            <person name="Jetten M.S.M."/>
            <person name="Mascher T."/>
            <person name="Medema M.H."/>
            <person name="Devos D.P."/>
            <person name="Kaster A.-K."/>
            <person name="Ovreas L."/>
            <person name="Rohde M."/>
            <person name="Galperin M.Y."/>
            <person name="Jogler C."/>
        </authorList>
    </citation>
    <scope>NUCLEOTIDE SEQUENCE [LARGE SCALE GENOMIC DNA]</scope>
    <source>
        <strain evidence="2 3">OJF2</strain>
    </source>
</reference>
<gene>
    <name evidence="2" type="ORF">OJF2_40810</name>
</gene>
<sequence length="121" mass="12949">MIGDESDRAGGRSAGMIRLGRVARARSGDKGTGANVGVFVETPAAFDLLREELTAERVAEHFRPMGVSDVTRYELPNLLALNFVLRGILSRSTRVDAQGKALGQAILEMPIAWPDGTLPGD</sequence>
<evidence type="ECO:0000259" key="1">
    <source>
        <dbReference type="Pfam" id="PF23544"/>
    </source>
</evidence>
<dbReference type="EMBL" id="CP042997">
    <property type="protein sequence ID" value="QEH35529.1"/>
    <property type="molecule type" value="Genomic_DNA"/>
</dbReference>
<evidence type="ECO:0000313" key="2">
    <source>
        <dbReference type="EMBL" id="QEH35529.1"/>
    </source>
</evidence>
<dbReference type="InterPro" id="IPR056362">
    <property type="entry name" value="AtuA-like_ferredoxin_dom"/>
</dbReference>
<organism evidence="2 3">
    <name type="scientific">Aquisphaera giovannonii</name>
    <dbReference type="NCBI Taxonomy" id="406548"/>
    <lineage>
        <taxon>Bacteria</taxon>
        <taxon>Pseudomonadati</taxon>
        <taxon>Planctomycetota</taxon>
        <taxon>Planctomycetia</taxon>
        <taxon>Isosphaerales</taxon>
        <taxon>Isosphaeraceae</taxon>
        <taxon>Aquisphaera</taxon>
    </lineage>
</organism>
<evidence type="ECO:0000313" key="3">
    <source>
        <dbReference type="Proteomes" id="UP000324233"/>
    </source>
</evidence>
<accession>A0A5B9W5W2</accession>
<dbReference type="AlphaFoldDB" id="A0A5B9W5W2"/>
<name>A0A5B9W5W2_9BACT</name>
<proteinExistence type="predicted"/>
<dbReference type="Pfam" id="PF23544">
    <property type="entry name" value="AtuA_ferredoxin"/>
    <property type="match status" value="1"/>
</dbReference>
<dbReference type="KEGG" id="agv:OJF2_40810"/>
<feature type="domain" description="AtuA-like ferredoxin-fold" evidence="1">
    <location>
        <begin position="17"/>
        <end position="111"/>
    </location>
</feature>
<keyword evidence="3" id="KW-1185">Reference proteome</keyword>
<dbReference type="Proteomes" id="UP000324233">
    <property type="component" value="Chromosome"/>
</dbReference>
<dbReference type="PANTHER" id="PTHR47585">
    <property type="match status" value="1"/>
</dbReference>